<keyword evidence="3" id="KW-1185">Reference proteome</keyword>
<proteinExistence type="predicted"/>
<name>A0AAE0F015_9CHLO</name>
<organism evidence="2 3">
    <name type="scientific">Cymbomonas tetramitiformis</name>
    <dbReference type="NCBI Taxonomy" id="36881"/>
    <lineage>
        <taxon>Eukaryota</taxon>
        <taxon>Viridiplantae</taxon>
        <taxon>Chlorophyta</taxon>
        <taxon>Pyramimonadophyceae</taxon>
        <taxon>Pyramimonadales</taxon>
        <taxon>Pyramimonadaceae</taxon>
        <taxon>Cymbomonas</taxon>
    </lineage>
</organism>
<accession>A0AAE0F015</accession>
<evidence type="ECO:0000256" key="1">
    <source>
        <dbReference type="SAM" id="MobiDB-lite"/>
    </source>
</evidence>
<sequence length="133" mass="14809">MAAGGVESGENEDIDAWLRASSKNQYGDPPDTAYLGGSPLFNESTAVLVDRYVYLKEKFPDSPWSHSRSQTIPRSDEEMSKSRFPAHWGEPPKMQTMDLRTLPGDYGMGSSTLANWIQGNMEKDKTNQSADMD</sequence>
<reference evidence="2 3" key="1">
    <citation type="journal article" date="2015" name="Genome Biol. Evol.">
        <title>Comparative Genomics of a Bacterivorous Green Alga Reveals Evolutionary Causalities and Consequences of Phago-Mixotrophic Mode of Nutrition.</title>
        <authorList>
            <person name="Burns J.A."/>
            <person name="Paasch A."/>
            <person name="Narechania A."/>
            <person name="Kim E."/>
        </authorList>
    </citation>
    <scope>NUCLEOTIDE SEQUENCE [LARGE SCALE GENOMIC DNA]</scope>
    <source>
        <strain evidence="2 3">PLY_AMNH</strain>
    </source>
</reference>
<gene>
    <name evidence="2" type="ORF">CYMTET_43974</name>
</gene>
<feature type="region of interest" description="Disordered" evidence="1">
    <location>
        <begin position="61"/>
        <end position="104"/>
    </location>
</feature>
<comment type="caution">
    <text evidence="2">The sequence shown here is derived from an EMBL/GenBank/DDBJ whole genome shotgun (WGS) entry which is preliminary data.</text>
</comment>
<evidence type="ECO:0000313" key="3">
    <source>
        <dbReference type="Proteomes" id="UP001190700"/>
    </source>
</evidence>
<dbReference type="AlphaFoldDB" id="A0AAE0F015"/>
<evidence type="ECO:0000313" key="2">
    <source>
        <dbReference type="EMBL" id="KAK3246489.1"/>
    </source>
</evidence>
<dbReference type="Proteomes" id="UP001190700">
    <property type="component" value="Unassembled WGS sequence"/>
</dbReference>
<feature type="compositionally biased region" description="Polar residues" evidence="1">
    <location>
        <begin position="64"/>
        <end position="73"/>
    </location>
</feature>
<dbReference type="EMBL" id="LGRX02029761">
    <property type="protein sequence ID" value="KAK3246489.1"/>
    <property type="molecule type" value="Genomic_DNA"/>
</dbReference>
<protein>
    <submittedName>
        <fullName evidence="2">Uncharacterized protein</fullName>
    </submittedName>
</protein>